<feature type="compositionally biased region" description="Basic residues" evidence="1">
    <location>
        <begin position="1"/>
        <end position="10"/>
    </location>
</feature>
<proteinExistence type="predicted"/>
<name>A0ABU8U5W6_9ACTN</name>
<reference evidence="2 3" key="1">
    <citation type="submission" date="2024-03" db="EMBL/GenBank/DDBJ databases">
        <title>Novel Streptomyces species of biotechnological and ecological value are a feature of Machair soil.</title>
        <authorList>
            <person name="Prole J.R."/>
            <person name="Goodfellow M."/>
            <person name="Allenby N."/>
            <person name="Ward A.C."/>
        </authorList>
    </citation>
    <scope>NUCLEOTIDE SEQUENCE [LARGE SCALE GENOMIC DNA]</scope>
    <source>
        <strain evidence="2 3">MS1.HAVA.3</strain>
    </source>
</reference>
<evidence type="ECO:0000313" key="2">
    <source>
        <dbReference type="EMBL" id="MEJ8643241.1"/>
    </source>
</evidence>
<evidence type="ECO:0000313" key="3">
    <source>
        <dbReference type="Proteomes" id="UP001382904"/>
    </source>
</evidence>
<dbReference type="Proteomes" id="UP001382904">
    <property type="component" value="Unassembled WGS sequence"/>
</dbReference>
<evidence type="ECO:0000256" key="1">
    <source>
        <dbReference type="SAM" id="MobiDB-lite"/>
    </source>
</evidence>
<feature type="compositionally biased region" description="Basic residues" evidence="1">
    <location>
        <begin position="170"/>
        <end position="181"/>
    </location>
</feature>
<keyword evidence="3" id="KW-1185">Reference proteome</keyword>
<organism evidence="2 3">
    <name type="scientific">Streptomyces caledonius</name>
    <dbReference type="NCBI Taxonomy" id="3134107"/>
    <lineage>
        <taxon>Bacteria</taxon>
        <taxon>Bacillati</taxon>
        <taxon>Actinomycetota</taxon>
        <taxon>Actinomycetes</taxon>
        <taxon>Kitasatosporales</taxon>
        <taxon>Streptomycetaceae</taxon>
        <taxon>Streptomyces</taxon>
    </lineage>
</organism>
<dbReference type="EMBL" id="JBBKAM010000002">
    <property type="protein sequence ID" value="MEJ8643241.1"/>
    <property type="molecule type" value="Genomic_DNA"/>
</dbReference>
<comment type="caution">
    <text evidence="2">The sequence shown here is derived from an EMBL/GenBank/DDBJ whole genome shotgun (WGS) entry which is preliminary data.</text>
</comment>
<feature type="region of interest" description="Disordered" evidence="1">
    <location>
        <begin position="1"/>
        <end position="36"/>
    </location>
</feature>
<protein>
    <submittedName>
        <fullName evidence="2">Uncharacterized protein</fullName>
    </submittedName>
</protein>
<gene>
    <name evidence="2" type="ORF">WKI68_21305</name>
</gene>
<feature type="region of interest" description="Disordered" evidence="1">
    <location>
        <begin position="128"/>
        <end position="181"/>
    </location>
</feature>
<accession>A0ABU8U5W6</accession>
<sequence>MGHRDSRRGRGSPAVGSEAAPFAAPPEAPAESDCGGFAPASGFFAVQASPDGTHAKRTSYDVFGVRTREGAAADGSGSSPVAASPALWPTTATAEPVPTWVAAEAATVSWPVTAQPCAETLVTRKLPYTRPSASGALDQPTTSSWSAPHPGTPLGGAGGSGPEPPPSRGSCRRCRCPRGPP</sequence>